<evidence type="ECO:0000256" key="1">
    <source>
        <dbReference type="ARBA" id="ARBA00004714"/>
    </source>
</evidence>
<sequence length="287" mass="32072">NRRLYREVFLAAEGIEEYLSGVIMYDETTRERSNSGVNYVELLESKGIIPGIKVDKSTTDLPDFPDEFYTQGLDGLEDRLLKYRKSGLRFAKWRSVIIIGDGLPTEEAVERNAADMALYASMCQQAGIVPIVEPEVLRDGEHDLARAEEVTQVVLQKVFEKLADYKVDLDGLLLKTSMVVPGSDSMQRAPEEIAAATVRVLRDTVPDDTAGVVFLSGGQTPEQATENLNEISEHKPLPWPVTFSYARAIQQEALQVWRGKDENMPAAREAFINRLKLEQKALVGDLN</sequence>
<dbReference type="EC" id="4.1.2.13" evidence="3"/>
<protein>
    <recommendedName>
        <fullName evidence="3">fructose-bisphosphate aldolase</fullName>
        <ecNumber evidence="3">4.1.2.13</ecNumber>
    </recommendedName>
    <alternativeName>
        <fullName evidence="6">Fructose-bisphosphate aldolase class I</fullName>
    </alternativeName>
</protein>
<feature type="non-terminal residue" evidence="7">
    <location>
        <position position="1"/>
    </location>
</feature>
<dbReference type="InterPro" id="IPR000741">
    <property type="entry name" value="FBA_I"/>
</dbReference>
<dbReference type="InterPro" id="IPR013785">
    <property type="entry name" value="Aldolase_TIM"/>
</dbReference>
<evidence type="ECO:0000313" key="7">
    <source>
        <dbReference type="EMBL" id="MCA9392551.1"/>
    </source>
</evidence>
<evidence type="ECO:0000256" key="4">
    <source>
        <dbReference type="ARBA" id="ARBA00023152"/>
    </source>
</evidence>
<dbReference type="Gene3D" id="3.20.20.70">
    <property type="entry name" value="Aldolase class I"/>
    <property type="match status" value="1"/>
</dbReference>
<accession>A0A955LLH8</accession>
<dbReference type="Proteomes" id="UP000751518">
    <property type="component" value="Unassembled WGS sequence"/>
</dbReference>
<gene>
    <name evidence="7" type="ORF">KC614_05145</name>
</gene>
<keyword evidence="5 7" id="KW-0456">Lyase</keyword>
<dbReference type="GO" id="GO:0006096">
    <property type="term" value="P:glycolytic process"/>
    <property type="evidence" value="ECO:0007669"/>
    <property type="project" value="UniProtKB-KW"/>
</dbReference>
<keyword evidence="4" id="KW-0324">Glycolysis</keyword>
<evidence type="ECO:0000256" key="2">
    <source>
        <dbReference type="ARBA" id="ARBA00010387"/>
    </source>
</evidence>
<dbReference type="EMBL" id="JAGQKZ010000078">
    <property type="protein sequence ID" value="MCA9392551.1"/>
    <property type="molecule type" value="Genomic_DNA"/>
</dbReference>
<comment type="similarity">
    <text evidence="2">Belongs to the class I fructose-bisphosphate aldolase family.</text>
</comment>
<dbReference type="GO" id="GO:0004332">
    <property type="term" value="F:fructose-bisphosphate aldolase activity"/>
    <property type="evidence" value="ECO:0007669"/>
    <property type="project" value="UniProtKB-EC"/>
</dbReference>
<dbReference type="PANTHER" id="PTHR11627">
    <property type="entry name" value="FRUCTOSE-BISPHOSPHATE ALDOLASE"/>
    <property type="match status" value="1"/>
</dbReference>
<comment type="caution">
    <text evidence="7">The sequence shown here is derived from an EMBL/GenBank/DDBJ whole genome shotgun (WGS) entry which is preliminary data.</text>
</comment>
<evidence type="ECO:0000256" key="5">
    <source>
        <dbReference type="ARBA" id="ARBA00023239"/>
    </source>
</evidence>
<reference evidence="7" key="2">
    <citation type="journal article" date="2021" name="Microbiome">
        <title>Successional dynamics and alternative stable states in a saline activated sludge microbial community over 9 years.</title>
        <authorList>
            <person name="Wang Y."/>
            <person name="Ye J."/>
            <person name="Ju F."/>
            <person name="Liu L."/>
            <person name="Boyd J.A."/>
            <person name="Deng Y."/>
            <person name="Parks D.H."/>
            <person name="Jiang X."/>
            <person name="Yin X."/>
            <person name="Woodcroft B.J."/>
            <person name="Tyson G.W."/>
            <person name="Hugenholtz P."/>
            <person name="Polz M.F."/>
            <person name="Zhang T."/>
        </authorList>
    </citation>
    <scope>NUCLEOTIDE SEQUENCE</scope>
    <source>
        <strain evidence="7">HKST-UBA03</strain>
    </source>
</reference>
<comment type="pathway">
    <text evidence="1">Carbohydrate degradation; glycolysis; D-glyceraldehyde 3-phosphate and glycerone phosphate from D-glucose: step 4/4.</text>
</comment>
<name>A0A955LLH8_UNCKA</name>
<dbReference type="Pfam" id="PF00274">
    <property type="entry name" value="Glycolytic"/>
    <property type="match status" value="1"/>
</dbReference>
<evidence type="ECO:0000313" key="8">
    <source>
        <dbReference type="Proteomes" id="UP000751518"/>
    </source>
</evidence>
<evidence type="ECO:0000256" key="6">
    <source>
        <dbReference type="ARBA" id="ARBA00029799"/>
    </source>
</evidence>
<evidence type="ECO:0000256" key="3">
    <source>
        <dbReference type="ARBA" id="ARBA00013068"/>
    </source>
</evidence>
<dbReference type="NCBIfam" id="NF033379">
    <property type="entry name" value="FrucBisAld_I"/>
    <property type="match status" value="1"/>
</dbReference>
<proteinExistence type="inferred from homology"/>
<organism evidence="7 8">
    <name type="scientific">candidate division WWE3 bacterium</name>
    <dbReference type="NCBI Taxonomy" id="2053526"/>
    <lineage>
        <taxon>Bacteria</taxon>
        <taxon>Katanobacteria</taxon>
    </lineage>
</organism>
<reference evidence="7" key="1">
    <citation type="submission" date="2020-04" db="EMBL/GenBank/DDBJ databases">
        <authorList>
            <person name="Zhang T."/>
        </authorList>
    </citation>
    <scope>NUCLEOTIDE SEQUENCE</scope>
    <source>
        <strain evidence="7">HKST-UBA03</strain>
    </source>
</reference>
<dbReference type="SUPFAM" id="SSF51569">
    <property type="entry name" value="Aldolase"/>
    <property type="match status" value="1"/>
</dbReference>
<dbReference type="AlphaFoldDB" id="A0A955LLH8"/>